<evidence type="ECO:0000313" key="2">
    <source>
        <dbReference type="Proteomes" id="UP000321150"/>
    </source>
</evidence>
<dbReference type="InterPro" id="IPR010921">
    <property type="entry name" value="Trp_repressor/repl_initiator"/>
</dbReference>
<evidence type="ECO:0000313" key="1">
    <source>
        <dbReference type="EMBL" id="GEN73195.1"/>
    </source>
</evidence>
<dbReference type="RefSeq" id="WP_111958433.1">
    <property type="nucleotide sequence ID" value="NZ_BJYI01000012.1"/>
</dbReference>
<gene>
    <name evidence="1" type="ORF">CLA01_32670</name>
</gene>
<comment type="caution">
    <text evidence="1">The sequence shown here is derived from an EMBL/GenBank/DDBJ whole genome shotgun (WGS) entry which is preliminary data.</text>
</comment>
<dbReference type="EMBL" id="BJYI01000012">
    <property type="protein sequence ID" value="GEN73195.1"/>
    <property type="molecule type" value="Genomic_DNA"/>
</dbReference>
<accession>A0A511YDD6</accession>
<dbReference type="GO" id="GO:0043565">
    <property type="term" value="F:sequence-specific DNA binding"/>
    <property type="evidence" value="ECO:0007669"/>
    <property type="project" value="InterPro"/>
</dbReference>
<dbReference type="SUPFAM" id="SSF48295">
    <property type="entry name" value="TrpR-like"/>
    <property type="match status" value="1"/>
</dbReference>
<dbReference type="OrthoDB" id="1264127at2"/>
<dbReference type="Proteomes" id="UP000321150">
    <property type="component" value="Unassembled WGS sequence"/>
</dbReference>
<organism evidence="1 2">
    <name type="scientific">Chryseobacterium lathyri</name>
    <dbReference type="NCBI Taxonomy" id="395933"/>
    <lineage>
        <taxon>Bacteria</taxon>
        <taxon>Pseudomonadati</taxon>
        <taxon>Bacteroidota</taxon>
        <taxon>Flavobacteriia</taxon>
        <taxon>Flavobacteriales</taxon>
        <taxon>Weeksellaceae</taxon>
        <taxon>Chryseobacterium group</taxon>
        <taxon>Chryseobacterium</taxon>
    </lineage>
</organism>
<proteinExistence type="predicted"/>
<evidence type="ECO:0008006" key="3">
    <source>
        <dbReference type="Google" id="ProtNLM"/>
    </source>
</evidence>
<reference evidence="1 2" key="1">
    <citation type="submission" date="2019-07" db="EMBL/GenBank/DDBJ databases">
        <title>Whole genome shotgun sequence of Chryseobacterium lathyri NBRC 105250.</title>
        <authorList>
            <person name="Hosoyama A."/>
            <person name="Uohara A."/>
            <person name="Ohji S."/>
            <person name="Ichikawa N."/>
        </authorList>
    </citation>
    <scope>NUCLEOTIDE SEQUENCE [LARGE SCALE GENOMIC DNA]</scope>
    <source>
        <strain evidence="1 2">NBRC 105250</strain>
    </source>
</reference>
<name>A0A511YDD6_9FLAO</name>
<protein>
    <recommendedName>
        <fullName evidence="3">Transposase</fullName>
    </recommendedName>
</protein>
<sequence>MDKKTSEIDTDFPDYIKIYSDLIIMKHPDKIEECHYYLSKKKLSTLEVIKLNEIIFGKVYTNQKYRSYDHSTIIAILDYQKTNRMNDSELANHYSLSRNTVKKWKEKFSKK</sequence>
<dbReference type="AlphaFoldDB" id="A0A511YDD6"/>